<keyword evidence="3" id="KW-1185">Reference proteome</keyword>
<evidence type="ECO:0000313" key="4">
    <source>
        <dbReference type="RefSeq" id="XP_006816178.1"/>
    </source>
</evidence>
<evidence type="ECO:0000313" key="3">
    <source>
        <dbReference type="Proteomes" id="UP000694865"/>
    </source>
</evidence>
<proteinExistence type="predicted"/>
<gene>
    <name evidence="4" type="primary">LOC100378517</name>
</gene>
<feature type="compositionally biased region" description="Polar residues" evidence="1">
    <location>
        <begin position="15"/>
        <end position="46"/>
    </location>
</feature>
<reference evidence="4" key="1">
    <citation type="submission" date="2025-08" db="UniProtKB">
        <authorList>
            <consortium name="RefSeq"/>
        </authorList>
    </citation>
    <scope>IDENTIFICATION</scope>
    <source>
        <tissue evidence="4">Testes</tissue>
    </source>
</reference>
<sequence>MFFSSCLAPPPKSRTFPNTTYEGPNVTKSMGSTRSGKATHQISPESMSFTLKGARAECNYSETESEGNLLSPGHSTSTSASTSASNLASPNDTYSSLQFNVQKVNGTGKYGSGLKTQQYHNAPDLSHGMNPAFSNGSSERVHRGTVQFSLCHDQHTGHLLIMLFQVKDLPPKEFSGTSDPYVRIKIIRENLHGDRTTEYDFQSKVLRKTLDPVFDEKFEVAIPIEDQDYYTVKFIACDFDKYSRHDVIGEVVLPLAGMELSKEQVLWMDFNESIQEYRGEMLLSLSYLPTSERLSIVVMKAKNLQPHISTTENCDPYVKVTLIHRGKKVKRKKTVVCKNERNPIFNEALPFDVPLEEMDKVRFIISVCNRYFPDSDSECSGKQSEVIGQVIIGNGVSIVAQDHWMEMLRSPRKPVAQWYTLKE</sequence>
<dbReference type="PROSITE" id="PS50004">
    <property type="entry name" value="C2"/>
    <property type="match status" value="2"/>
</dbReference>
<protein>
    <submittedName>
        <fullName evidence="4">Synaptotagmin-6-like</fullName>
    </submittedName>
</protein>
<name>A0ABM0M837_SACKO</name>
<dbReference type="Pfam" id="PF00168">
    <property type="entry name" value="C2"/>
    <property type="match status" value="2"/>
</dbReference>
<accession>A0ABM0M837</accession>
<organism evidence="3 4">
    <name type="scientific">Saccoglossus kowalevskii</name>
    <name type="common">Acorn worm</name>
    <dbReference type="NCBI Taxonomy" id="10224"/>
    <lineage>
        <taxon>Eukaryota</taxon>
        <taxon>Metazoa</taxon>
        <taxon>Hemichordata</taxon>
        <taxon>Enteropneusta</taxon>
        <taxon>Harrimaniidae</taxon>
        <taxon>Saccoglossus</taxon>
    </lineage>
</organism>
<feature type="region of interest" description="Disordered" evidence="1">
    <location>
        <begin position="60"/>
        <end position="91"/>
    </location>
</feature>
<dbReference type="SUPFAM" id="SSF49562">
    <property type="entry name" value="C2 domain (Calcium/lipid-binding domain, CaLB)"/>
    <property type="match status" value="2"/>
</dbReference>
<dbReference type="Proteomes" id="UP000694865">
    <property type="component" value="Unplaced"/>
</dbReference>
<dbReference type="SMART" id="SM00239">
    <property type="entry name" value="C2"/>
    <property type="match status" value="2"/>
</dbReference>
<dbReference type="GeneID" id="100378517"/>
<dbReference type="InterPro" id="IPR000008">
    <property type="entry name" value="C2_dom"/>
</dbReference>
<feature type="domain" description="C2" evidence="2">
    <location>
        <begin position="277"/>
        <end position="419"/>
    </location>
</feature>
<feature type="region of interest" description="Disordered" evidence="1">
    <location>
        <begin position="1"/>
        <end position="46"/>
    </location>
</feature>
<feature type="compositionally biased region" description="Low complexity" evidence="1">
    <location>
        <begin position="75"/>
        <end position="89"/>
    </location>
</feature>
<evidence type="ECO:0000259" key="2">
    <source>
        <dbReference type="PROSITE" id="PS50004"/>
    </source>
</evidence>
<dbReference type="InterPro" id="IPR035892">
    <property type="entry name" value="C2_domain_sf"/>
</dbReference>
<dbReference type="CDD" id="cd00276">
    <property type="entry name" value="C2B_Synaptotagmin"/>
    <property type="match status" value="1"/>
</dbReference>
<evidence type="ECO:0000256" key="1">
    <source>
        <dbReference type="SAM" id="MobiDB-lite"/>
    </source>
</evidence>
<dbReference type="PANTHER" id="PTHR10024">
    <property type="entry name" value="SYNAPTOTAGMIN"/>
    <property type="match status" value="1"/>
</dbReference>
<dbReference type="Gene3D" id="2.60.40.150">
    <property type="entry name" value="C2 domain"/>
    <property type="match status" value="2"/>
</dbReference>
<dbReference type="RefSeq" id="XP_006816178.1">
    <property type="nucleotide sequence ID" value="XM_006816115.1"/>
</dbReference>
<feature type="domain" description="C2" evidence="2">
    <location>
        <begin position="142"/>
        <end position="268"/>
    </location>
</feature>